<dbReference type="CDD" id="cd01994">
    <property type="entry name" value="AANH_PF0828-like"/>
    <property type="match status" value="1"/>
</dbReference>
<dbReference type="SUPFAM" id="SSF52402">
    <property type="entry name" value="Adenine nucleotide alpha hydrolases-like"/>
    <property type="match status" value="1"/>
</dbReference>
<dbReference type="InterPro" id="IPR035959">
    <property type="entry name" value="RutC-like_sf"/>
</dbReference>
<dbReference type="GO" id="GO:0017183">
    <property type="term" value="P:protein histidyl modification to diphthamide"/>
    <property type="evidence" value="ECO:0007669"/>
    <property type="project" value="TreeGrafter"/>
</dbReference>
<gene>
    <name evidence="14" type="ORF">CFAM422_002638</name>
</gene>
<dbReference type="CDD" id="cd06155">
    <property type="entry name" value="eu_AANH_C_1"/>
    <property type="match status" value="1"/>
</dbReference>
<feature type="region of interest" description="Disordered" evidence="10">
    <location>
        <begin position="883"/>
        <end position="967"/>
    </location>
</feature>
<keyword evidence="5 11" id="KW-1133">Transmembrane helix</keyword>
<evidence type="ECO:0000259" key="12">
    <source>
        <dbReference type="Pfam" id="PF01902"/>
    </source>
</evidence>
<dbReference type="Gene3D" id="3.30.1330.40">
    <property type="entry name" value="RutC-like"/>
    <property type="match status" value="2"/>
</dbReference>
<feature type="domain" description="DUF202" evidence="13">
    <location>
        <begin position="993"/>
        <end position="1060"/>
    </location>
</feature>
<dbReference type="InterPro" id="IPR002761">
    <property type="entry name" value="Diphthami_syn_dom"/>
</dbReference>
<proteinExistence type="predicted"/>
<dbReference type="EC" id="6.3.1.14" evidence="2"/>
<dbReference type="InterPro" id="IPR014729">
    <property type="entry name" value="Rossmann-like_a/b/a_fold"/>
</dbReference>
<dbReference type="GO" id="GO:0017178">
    <property type="term" value="F:diphthine-ammonia ligase activity"/>
    <property type="evidence" value="ECO:0007669"/>
    <property type="project" value="UniProtKB-EC"/>
</dbReference>
<protein>
    <recommendedName>
        <fullName evidence="3">Diphthine--ammonia ligase</fullName>
        <ecNumber evidence="2">6.3.1.14</ecNumber>
    </recommendedName>
    <alternativeName>
        <fullName evidence="7">Diphthamide synthase</fullName>
    </alternativeName>
    <alternativeName>
        <fullName evidence="8">Diphthamide synthetase</fullName>
    </alternativeName>
</protein>
<evidence type="ECO:0000256" key="10">
    <source>
        <dbReference type="SAM" id="MobiDB-lite"/>
    </source>
</evidence>
<keyword evidence="15" id="KW-1185">Reference proteome</keyword>
<dbReference type="AlphaFoldDB" id="A0A9P4XK23"/>
<evidence type="ECO:0000256" key="8">
    <source>
        <dbReference type="ARBA" id="ARBA00031552"/>
    </source>
</evidence>
<evidence type="ECO:0000256" key="9">
    <source>
        <dbReference type="ARBA" id="ARBA00048108"/>
    </source>
</evidence>
<name>A0A9P4XK23_9HYPO</name>
<feature type="domain" description="Diphthamide synthase" evidence="12">
    <location>
        <begin position="72"/>
        <end position="278"/>
    </location>
</feature>
<keyword evidence="6 11" id="KW-0472">Membrane</keyword>
<dbReference type="Pfam" id="PF01902">
    <property type="entry name" value="Diphthami_syn_2"/>
    <property type="match status" value="1"/>
</dbReference>
<organism evidence="14 15">
    <name type="scientific">Trichoderma lentiforme</name>
    <dbReference type="NCBI Taxonomy" id="1567552"/>
    <lineage>
        <taxon>Eukaryota</taxon>
        <taxon>Fungi</taxon>
        <taxon>Dikarya</taxon>
        <taxon>Ascomycota</taxon>
        <taxon>Pezizomycotina</taxon>
        <taxon>Sordariomycetes</taxon>
        <taxon>Hypocreomycetidae</taxon>
        <taxon>Hypocreales</taxon>
        <taxon>Hypocreaceae</taxon>
        <taxon>Trichoderma</taxon>
    </lineage>
</organism>
<evidence type="ECO:0000256" key="7">
    <source>
        <dbReference type="ARBA" id="ARBA00029814"/>
    </source>
</evidence>
<evidence type="ECO:0000256" key="4">
    <source>
        <dbReference type="ARBA" id="ARBA00022692"/>
    </source>
</evidence>
<evidence type="ECO:0000313" key="15">
    <source>
        <dbReference type="Proteomes" id="UP000801864"/>
    </source>
</evidence>
<feature type="transmembrane region" description="Helical" evidence="11">
    <location>
        <begin position="992"/>
        <end position="1015"/>
    </location>
</feature>
<dbReference type="GO" id="GO:0012505">
    <property type="term" value="C:endomembrane system"/>
    <property type="evidence" value="ECO:0007669"/>
    <property type="project" value="UniProtKB-SubCell"/>
</dbReference>
<dbReference type="Pfam" id="PF02656">
    <property type="entry name" value="DUF202"/>
    <property type="match status" value="1"/>
</dbReference>
<feature type="compositionally biased region" description="Polar residues" evidence="10">
    <location>
        <begin position="939"/>
        <end position="967"/>
    </location>
</feature>
<evidence type="ECO:0000256" key="6">
    <source>
        <dbReference type="ARBA" id="ARBA00023136"/>
    </source>
</evidence>
<feature type="transmembrane region" description="Helical" evidence="11">
    <location>
        <begin position="1036"/>
        <end position="1057"/>
    </location>
</feature>
<dbReference type="InterPro" id="IPR030662">
    <property type="entry name" value="DPH6/MJ0570"/>
</dbReference>
<evidence type="ECO:0000256" key="1">
    <source>
        <dbReference type="ARBA" id="ARBA00004127"/>
    </source>
</evidence>
<sequence length="1099" mass="120154">MTSESLNVIALISGGKDSFFNLVHCIRHGHRIVALANLFPAVDGANEAVEDVQFIDPEQQTSTATEDESAHEEDLNSFMYQTVGHEVIPLYAAATGIPLYRQPIRGGALHHERDYDYSSGGQKADETESMLLLLKAIKARHPEANALCSGAILSTYQRTRVESVALRLGLTPLAYLWKYPVLPSPENEVADDAQLLRDMAVAGLDARIIKVASAGLDESHLWERVSSVEGVHRVKSALRKFGAPQGAALGEGGEFETLVLDGPAWLFRKRISVPEERRRVVNEGGGSIWLMLRGAQLQEKHPNIDDYASPESSVRIPELFDAKFHTILDTVMSAKLTEDSGKEVSGALTPRILGKDFSTTLEEDDNFLRFSVLAKSSADCILIEAEMQSIVGQIDGFLSSSSLDAAQIINTTIILRHMADFPKINTEYGRLFTRPNPPSRVTISCGHLLPSGYNVIVFLTVPKSGINSHRNGLHVQSRSYWAPANIGPYSQAIDVALTAKAEASSLRGIYIAGQIPLIPSSMVLPPPSNVSHGMQIVLSLQHLWRIGLEMKVQLWTSAVAYFAKSSSPDEMKRNAQAAGLAWKLAHGSPEDDEDDGNELDPWDLKYNFQHMTLAGDEQKTRARLPDWTIFSLRQQNEPESCIPPVFAVEVQELPRQSTVEWHAHVGLSQIEESSVEIIYHPETPSSCWRAWHVFIRSPKATLVYTTLAHVPSRDHNSTDWEALQKELSASYAGSVRALGLTPPVPSPTPHLAYVEVTSVTSLWSDVGDAGPSVSFAMVPCHTICLNAPLCAPTRACAHVLWHSVQSGTAESSETCTLVEAVTMASHPQANELDASASAVALPKKTLSRADLHRRQSADERINNILETALQRAETMDPASLSLLQKGSSHNSSPNYGASGTATRGVLQDYQAVPTSDESDATRPRKVSYSDAAKKAGNHAKSQSSLRQRNGVSGSEDTRSPTKAKSSWTKETFRKFQSLQLENKGSVARDHLALAWLRTSLAFASIGVAVTQLFRLNTDNASASDFDHTRLQKMGRPLGATFLAISIVTLLLGCRRYFHAQEWILQGKFPASRGTIIIMSLVALALMILSLVVVIVIRPS</sequence>
<dbReference type="PANTHER" id="PTHR12196:SF2">
    <property type="entry name" value="DIPHTHINE--AMMONIA LIGASE"/>
    <property type="match status" value="1"/>
</dbReference>
<dbReference type="SUPFAM" id="SSF55298">
    <property type="entry name" value="YjgF-like"/>
    <property type="match status" value="2"/>
</dbReference>
<feature type="compositionally biased region" description="Polar residues" evidence="10">
    <location>
        <begin position="883"/>
        <end position="901"/>
    </location>
</feature>
<accession>A0A9P4XK23</accession>
<dbReference type="Proteomes" id="UP000801864">
    <property type="component" value="Unassembled WGS sequence"/>
</dbReference>
<evidence type="ECO:0000256" key="11">
    <source>
        <dbReference type="SAM" id="Phobius"/>
    </source>
</evidence>
<dbReference type="PANTHER" id="PTHR12196">
    <property type="entry name" value="DOMAIN OF UNKNOWN FUNCTION 71 DUF71 -CONTAINING PROTEIN"/>
    <property type="match status" value="1"/>
</dbReference>
<evidence type="ECO:0000259" key="13">
    <source>
        <dbReference type="Pfam" id="PF02656"/>
    </source>
</evidence>
<keyword evidence="4 11" id="KW-0812">Transmembrane</keyword>
<comment type="catalytic activity">
    <reaction evidence="9">
        <text>diphthine-[translation elongation factor 2] + NH4(+) + ATP = diphthamide-[translation elongation factor 2] + AMP + diphosphate + H(+)</text>
        <dbReference type="Rhea" id="RHEA:19753"/>
        <dbReference type="Rhea" id="RHEA-COMP:10172"/>
        <dbReference type="Rhea" id="RHEA-COMP:10174"/>
        <dbReference type="ChEBI" id="CHEBI:15378"/>
        <dbReference type="ChEBI" id="CHEBI:16692"/>
        <dbReference type="ChEBI" id="CHEBI:28938"/>
        <dbReference type="ChEBI" id="CHEBI:30616"/>
        <dbReference type="ChEBI" id="CHEBI:33019"/>
        <dbReference type="ChEBI" id="CHEBI:82696"/>
        <dbReference type="ChEBI" id="CHEBI:456215"/>
        <dbReference type="EC" id="6.3.1.14"/>
    </reaction>
</comment>
<reference evidence="14 15" key="1">
    <citation type="submission" date="2018-06" db="EMBL/GenBank/DDBJ databases">
        <title>Genome analysis of cellulolytic fungus Trichoderma lentiforme CFAM-422.</title>
        <authorList>
            <person name="Steindorff A.S."/>
            <person name="Formighieri E.F."/>
            <person name="Midorikawa G.E.O."/>
            <person name="Tamietti M.S."/>
            <person name="Ramos E.Z."/>
            <person name="Silva A.S."/>
            <person name="Bon E.P.S."/>
            <person name="Mendes T.D."/>
            <person name="Damaso M.C.T."/>
            <person name="Favaro L.C.L."/>
        </authorList>
    </citation>
    <scope>NUCLEOTIDE SEQUENCE [LARGE SCALE GENOMIC DNA]</scope>
    <source>
        <strain evidence="14 15">CFAM-422</strain>
    </source>
</reference>
<dbReference type="CDD" id="cd06156">
    <property type="entry name" value="eu_AANH_C_2"/>
    <property type="match status" value="1"/>
</dbReference>
<dbReference type="Gene3D" id="3.40.50.620">
    <property type="entry name" value="HUPs"/>
    <property type="match status" value="1"/>
</dbReference>
<dbReference type="Gene3D" id="3.90.1490.10">
    <property type="entry name" value="putative n-type atp pyrophosphatase, domain 2"/>
    <property type="match status" value="1"/>
</dbReference>
<comment type="caution">
    <text evidence="14">The sequence shown here is derived from an EMBL/GenBank/DDBJ whole genome shotgun (WGS) entry which is preliminary data.</text>
</comment>
<keyword evidence="14" id="KW-0436">Ligase</keyword>
<feature type="transmembrane region" description="Helical" evidence="11">
    <location>
        <begin position="1077"/>
        <end position="1096"/>
    </location>
</feature>
<evidence type="ECO:0000256" key="3">
    <source>
        <dbReference type="ARBA" id="ARBA00018426"/>
    </source>
</evidence>
<comment type="subcellular location">
    <subcellularLocation>
        <location evidence="1">Endomembrane system</location>
        <topology evidence="1">Multi-pass membrane protein</topology>
    </subcellularLocation>
</comment>
<dbReference type="InterPro" id="IPR003807">
    <property type="entry name" value="DUF202"/>
</dbReference>
<evidence type="ECO:0000256" key="5">
    <source>
        <dbReference type="ARBA" id="ARBA00022989"/>
    </source>
</evidence>
<dbReference type="NCBIfam" id="TIGR00290">
    <property type="entry name" value="MJ0570_dom"/>
    <property type="match status" value="1"/>
</dbReference>
<evidence type="ECO:0000256" key="2">
    <source>
        <dbReference type="ARBA" id="ARBA00012089"/>
    </source>
</evidence>
<dbReference type="EMBL" id="QLNT01000004">
    <property type="protein sequence ID" value="KAF3074644.1"/>
    <property type="molecule type" value="Genomic_DNA"/>
</dbReference>
<evidence type="ECO:0000313" key="14">
    <source>
        <dbReference type="EMBL" id="KAF3074644.1"/>
    </source>
</evidence>